<gene>
    <name evidence="2" type="ORF">ACFSBW_14590</name>
</gene>
<dbReference type="PANTHER" id="PTHR40045">
    <property type="entry name" value="YCGG FAMILY PROTEIN"/>
    <property type="match status" value="1"/>
</dbReference>
<dbReference type="Pfam" id="PF08892">
    <property type="entry name" value="YqcI_YcgG"/>
    <property type="match status" value="1"/>
</dbReference>
<dbReference type="InterPro" id="IPR014988">
    <property type="entry name" value="Uncharacterised_YqcI/YcgG"/>
</dbReference>
<feature type="region of interest" description="Disordered" evidence="1">
    <location>
        <begin position="254"/>
        <end position="273"/>
    </location>
</feature>
<evidence type="ECO:0000313" key="3">
    <source>
        <dbReference type="Proteomes" id="UP001597052"/>
    </source>
</evidence>
<evidence type="ECO:0000256" key="1">
    <source>
        <dbReference type="SAM" id="MobiDB-lite"/>
    </source>
</evidence>
<feature type="compositionally biased region" description="Basic and acidic residues" evidence="1">
    <location>
        <begin position="254"/>
        <end position="265"/>
    </location>
</feature>
<dbReference type="PANTHER" id="PTHR40045:SF1">
    <property type="entry name" value="YQCI_YCGG FAMILY PROTEIN"/>
    <property type="match status" value="1"/>
</dbReference>
<keyword evidence="3" id="KW-1185">Reference proteome</keyword>
<accession>A0ABD6DA49</accession>
<protein>
    <submittedName>
        <fullName evidence="2">YqcI/YcgG family protein</fullName>
    </submittedName>
</protein>
<organism evidence="2 3">
    <name type="scientific">Halohasta litorea</name>
    <dbReference type="NCBI Taxonomy" id="869891"/>
    <lineage>
        <taxon>Archaea</taxon>
        <taxon>Methanobacteriati</taxon>
        <taxon>Methanobacteriota</taxon>
        <taxon>Stenosarchaea group</taxon>
        <taxon>Halobacteria</taxon>
        <taxon>Halobacteriales</taxon>
        <taxon>Haloferacaceae</taxon>
        <taxon>Halohasta</taxon>
    </lineage>
</organism>
<reference evidence="2 3" key="1">
    <citation type="journal article" date="2019" name="Int. J. Syst. Evol. Microbiol.">
        <title>The Global Catalogue of Microorganisms (GCM) 10K type strain sequencing project: providing services to taxonomists for standard genome sequencing and annotation.</title>
        <authorList>
            <consortium name="The Broad Institute Genomics Platform"/>
            <consortium name="The Broad Institute Genome Sequencing Center for Infectious Disease"/>
            <person name="Wu L."/>
            <person name="Ma J."/>
        </authorList>
    </citation>
    <scope>NUCLEOTIDE SEQUENCE [LARGE SCALE GENOMIC DNA]</scope>
    <source>
        <strain evidence="2 3">CGMCC 1.10593</strain>
    </source>
</reference>
<dbReference type="EMBL" id="JBHUDM010000004">
    <property type="protein sequence ID" value="MFD1643102.1"/>
    <property type="molecule type" value="Genomic_DNA"/>
</dbReference>
<dbReference type="AlphaFoldDB" id="A0ABD6DA49"/>
<dbReference type="Proteomes" id="UP001597052">
    <property type="component" value="Unassembled WGS sequence"/>
</dbReference>
<sequence>MVDRISGKLLDQETLARRVARGEAPDWVADHWCSFRDGLLGERNGSPFPCYFGIESVKNGEPLYAVVPSLTDKDALLDLGRVLGEYLDSWQEYSETASLVTFFKPPETELSEADYHEHLWHILQFLHVHDPEPWPEEIPTDPDDPYWEFSFAGEPIFPTCRAPFYETRKSRYCPIGLEITFQPRALFETLDVTADTEKGQHAREVIQDRLEDYDGVCPHADIGDWGVDGDREWPQYLLSADDDQAPDDCPIAVSREHPKSRRLIDDGEPVASI</sequence>
<evidence type="ECO:0000313" key="2">
    <source>
        <dbReference type="EMBL" id="MFD1643102.1"/>
    </source>
</evidence>
<comment type="caution">
    <text evidence="2">The sequence shown here is derived from an EMBL/GenBank/DDBJ whole genome shotgun (WGS) entry which is preliminary data.</text>
</comment>
<proteinExistence type="predicted"/>
<name>A0ABD6DA49_9EURY</name>
<dbReference type="RefSeq" id="WP_256396372.1">
    <property type="nucleotide sequence ID" value="NZ_JANHDJ010000004.1"/>
</dbReference>